<name>A0A4R0ND89_9SPHI</name>
<keyword evidence="2" id="KW-1133">Transmembrane helix</keyword>
<reference evidence="3 4" key="1">
    <citation type="submission" date="2019-02" db="EMBL/GenBank/DDBJ databases">
        <title>Pedobacter sp. RP-3-8 sp. nov., isolated from Arctic soil.</title>
        <authorList>
            <person name="Dahal R.H."/>
        </authorList>
    </citation>
    <scope>NUCLEOTIDE SEQUENCE [LARGE SCALE GENOMIC DNA]</scope>
    <source>
        <strain evidence="3 4">RP-3-8</strain>
    </source>
</reference>
<dbReference type="EMBL" id="SJSM01000004">
    <property type="protein sequence ID" value="TCC97203.1"/>
    <property type="molecule type" value="Genomic_DNA"/>
</dbReference>
<protein>
    <submittedName>
        <fullName evidence="3">Uncharacterized protein</fullName>
    </submittedName>
</protein>
<dbReference type="RefSeq" id="WP_131608616.1">
    <property type="nucleotide sequence ID" value="NZ_SJSM01000004.1"/>
</dbReference>
<evidence type="ECO:0000313" key="3">
    <source>
        <dbReference type="EMBL" id="TCC97203.1"/>
    </source>
</evidence>
<evidence type="ECO:0000256" key="1">
    <source>
        <dbReference type="SAM" id="MobiDB-lite"/>
    </source>
</evidence>
<evidence type="ECO:0000256" key="2">
    <source>
        <dbReference type="SAM" id="Phobius"/>
    </source>
</evidence>
<keyword evidence="2" id="KW-0812">Transmembrane</keyword>
<comment type="caution">
    <text evidence="3">The sequence shown here is derived from an EMBL/GenBank/DDBJ whole genome shotgun (WGS) entry which is preliminary data.</text>
</comment>
<dbReference type="Proteomes" id="UP000291117">
    <property type="component" value="Unassembled WGS sequence"/>
</dbReference>
<keyword evidence="2" id="KW-0472">Membrane</keyword>
<accession>A0A4R0ND89</accession>
<feature type="transmembrane region" description="Helical" evidence="2">
    <location>
        <begin position="338"/>
        <end position="357"/>
    </location>
</feature>
<evidence type="ECO:0000313" key="4">
    <source>
        <dbReference type="Proteomes" id="UP000291117"/>
    </source>
</evidence>
<dbReference type="OrthoDB" id="6286374at2"/>
<keyword evidence="4" id="KW-1185">Reference proteome</keyword>
<sequence>MFNNAALDVIIGLVFIYLLYSLFATVIAEIISTNLGIRARNLKEAIDRMLNDEKEEPGPLSRFQDSFMILKNPDNERITQFYDHPEIKYLGSSGIFKNPSSFKAISFSKTIIFILSNGAENKEQITNTLNSFSSEDNAKNVFDIETAKYVNSLWKESYGDIVKFKLQLEQWFDRTMEQATEWYKRKIQFILLLLGFSLAWFFNVDTLVIVDKLSNDKEARAQMVNLAIAYTENHKNSIDAPPAGAIDKGANNKSLDSLVQVKKQLDADIAKTHTILGAGGWPPTKTEQTTDPKTGIKSYKPNIDPSALSEEQTKAEDGPISFGQCQKWGYFFVLLYNHFFGFLITAIAISLGAPFWFDLLNKLMRLRASNKEDTNSPDNSSGISPLKREA</sequence>
<gene>
    <name evidence="3" type="ORF">EZ444_10155</name>
</gene>
<proteinExistence type="predicted"/>
<organism evidence="3 4">
    <name type="scientific">Pedobacter hiemivivus</name>
    <dbReference type="NCBI Taxonomy" id="2530454"/>
    <lineage>
        <taxon>Bacteria</taxon>
        <taxon>Pseudomonadati</taxon>
        <taxon>Bacteroidota</taxon>
        <taxon>Sphingobacteriia</taxon>
        <taxon>Sphingobacteriales</taxon>
        <taxon>Sphingobacteriaceae</taxon>
        <taxon>Pedobacter</taxon>
    </lineage>
</organism>
<feature type="region of interest" description="Disordered" evidence="1">
    <location>
        <begin position="280"/>
        <end position="315"/>
    </location>
</feature>
<feature type="transmembrane region" description="Helical" evidence="2">
    <location>
        <begin position="189"/>
        <end position="210"/>
    </location>
</feature>
<dbReference type="AlphaFoldDB" id="A0A4R0ND89"/>
<feature type="transmembrane region" description="Helical" evidence="2">
    <location>
        <begin position="6"/>
        <end position="31"/>
    </location>
</feature>
<feature type="region of interest" description="Disordered" evidence="1">
    <location>
        <begin position="370"/>
        <end position="390"/>
    </location>
</feature>